<keyword evidence="1" id="KW-0732">Signal</keyword>
<accession>A0A936ZS81</accession>
<gene>
    <name evidence="2" type="ORF">JI739_20265</name>
</gene>
<evidence type="ECO:0000313" key="2">
    <source>
        <dbReference type="EMBL" id="MBL0422680.1"/>
    </source>
</evidence>
<keyword evidence="3" id="KW-1185">Reference proteome</keyword>
<feature type="chain" id="PRO_5037165482" description="EF-hand domain-containing protein" evidence="1">
    <location>
        <begin position="21"/>
        <end position="320"/>
    </location>
</feature>
<reference evidence="2" key="1">
    <citation type="submission" date="2021-01" db="EMBL/GenBank/DDBJ databases">
        <title>Ramlibacter sp. strain AW1 16S ribosomal RNA gene Genome sequencing and assembly.</title>
        <authorList>
            <person name="Kang M."/>
        </authorList>
    </citation>
    <scope>NUCLEOTIDE SEQUENCE</scope>
    <source>
        <strain evidence="2">AW1</strain>
    </source>
</reference>
<evidence type="ECO:0000313" key="3">
    <source>
        <dbReference type="Proteomes" id="UP000613011"/>
    </source>
</evidence>
<feature type="signal peptide" evidence="1">
    <location>
        <begin position="1"/>
        <end position="20"/>
    </location>
</feature>
<dbReference type="Proteomes" id="UP000613011">
    <property type="component" value="Unassembled WGS sequence"/>
</dbReference>
<evidence type="ECO:0000256" key="1">
    <source>
        <dbReference type="SAM" id="SignalP"/>
    </source>
</evidence>
<protein>
    <recommendedName>
        <fullName evidence="4">EF-hand domain-containing protein</fullName>
    </recommendedName>
</protein>
<organism evidence="2 3">
    <name type="scientific">Ramlibacter aurantiacus</name>
    <dbReference type="NCBI Taxonomy" id="2801330"/>
    <lineage>
        <taxon>Bacteria</taxon>
        <taxon>Pseudomonadati</taxon>
        <taxon>Pseudomonadota</taxon>
        <taxon>Betaproteobacteria</taxon>
        <taxon>Burkholderiales</taxon>
        <taxon>Comamonadaceae</taxon>
        <taxon>Ramlibacter</taxon>
    </lineage>
</organism>
<dbReference type="EMBL" id="JAEQNA010000009">
    <property type="protein sequence ID" value="MBL0422680.1"/>
    <property type="molecule type" value="Genomic_DNA"/>
</dbReference>
<dbReference type="RefSeq" id="WP_201685819.1">
    <property type="nucleotide sequence ID" value="NZ_JAEQNA010000009.1"/>
</dbReference>
<comment type="caution">
    <text evidence="2">The sequence shown here is derived from an EMBL/GenBank/DDBJ whole genome shotgun (WGS) entry which is preliminary data.</text>
</comment>
<proteinExistence type="predicted"/>
<sequence>MRGVSFLRCSLAAVSAAALVACGGGGGGDAAGLKEFGGGPQVDVYKFYDANRNGRLDAGEEFIDGWKVDTSASATTKFTHAWFVNDDGVTAGALTVREFRPGGATGGTWVATNAYVAGDFKINPVSSDGTYLNKLTIEVPTAGRVDVKFGNVCMGGTSAGGRTPGYWSNRNGAASIEAAGSVDIYAGLSALHLVQANGSAFDPADHDQLSAWLRGGNAQNMAHQLSRQLAAAWLNVHAGDVVGGALVDATGYGIPGVTGSITVNQLLALAEAALAAAPVTTSGHPQRAAQEALKNLLDDLNNNGVSGGGVLPASACTFSF</sequence>
<dbReference type="AlphaFoldDB" id="A0A936ZS81"/>
<evidence type="ECO:0008006" key="4">
    <source>
        <dbReference type="Google" id="ProtNLM"/>
    </source>
</evidence>
<dbReference type="PROSITE" id="PS51257">
    <property type="entry name" value="PROKAR_LIPOPROTEIN"/>
    <property type="match status" value="1"/>
</dbReference>
<name>A0A936ZS81_9BURK</name>